<dbReference type="InterPro" id="IPR001878">
    <property type="entry name" value="Znf_CCHC"/>
</dbReference>
<dbReference type="GO" id="GO:0008270">
    <property type="term" value="F:zinc ion binding"/>
    <property type="evidence" value="ECO:0007669"/>
    <property type="project" value="UniProtKB-KW"/>
</dbReference>
<dbReference type="EnsemblMetazoa" id="XM_030976600">
    <property type="protein sequence ID" value="XP_030832460"/>
    <property type="gene ID" value="LOC115920581"/>
</dbReference>
<reference evidence="5" key="1">
    <citation type="submission" date="2015-02" db="EMBL/GenBank/DDBJ databases">
        <title>Genome sequencing for Strongylocentrotus purpuratus.</title>
        <authorList>
            <person name="Murali S."/>
            <person name="Liu Y."/>
            <person name="Vee V."/>
            <person name="English A."/>
            <person name="Wang M."/>
            <person name="Skinner E."/>
            <person name="Han Y."/>
            <person name="Muzny D.M."/>
            <person name="Worley K.C."/>
            <person name="Gibbs R.A."/>
        </authorList>
    </citation>
    <scope>NUCLEOTIDE SEQUENCE</scope>
</reference>
<keyword evidence="1" id="KW-0862">Zinc</keyword>
<reference evidence="4" key="2">
    <citation type="submission" date="2021-01" db="UniProtKB">
        <authorList>
            <consortium name="EnsemblMetazoa"/>
        </authorList>
    </citation>
    <scope>IDENTIFICATION</scope>
</reference>
<dbReference type="AlphaFoldDB" id="A0A7M7NAU1"/>
<sequence>MKSIETSKVQFKFKGNHVQFNFNNSLQESIRRAIGHIEKGEHGSALKELVKAEDDIGKRNKLIWIADKSEDGWKVVEEYLSEELASDSDDDKRIHAAQNRAATKRRKSRSVRGKFVPYRRLGSGSAETYSNPDSNPSFRRYIFANKQQRIQPQPGLPRFNDHCFACGKSGHWRRNCSFVGGKHASKEGAGH</sequence>
<proteinExistence type="predicted"/>
<dbReference type="GO" id="GO:0003676">
    <property type="term" value="F:nucleic acid binding"/>
    <property type="evidence" value="ECO:0007669"/>
    <property type="project" value="InterPro"/>
</dbReference>
<feature type="region of interest" description="Disordered" evidence="2">
    <location>
        <begin position="88"/>
        <end position="109"/>
    </location>
</feature>
<keyword evidence="1" id="KW-0479">Metal-binding</keyword>
<evidence type="ECO:0000313" key="4">
    <source>
        <dbReference type="EnsemblMetazoa" id="XP_030832460"/>
    </source>
</evidence>
<keyword evidence="5" id="KW-1185">Reference proteome</keyword>
<evidence type="ECO:0000256" key="2">
    <source>
        <dbReference type="SAM" id="MobiDB-lite"/>
    </source>
</evidence>
<accession>A0A7M7NAU1</accession>
<dbReference type="InParanoid" id="A0A7M7NAU1"/>
<evidence type="ECO:0000313" key="5">
    <source>
        <dbReference type="Proteomes" id="UP000007110"/>
    </source>
</evidence>
<keyword evidence="1" id="KW-0863">Zinc-finger</keyword>
<dbReference type="RefSeq" id="XP_030832460.1">
    <property type="nucleotide sequence ID" value="XM_030976600.1"/>
</dbReference>
<dbReference type="OrthoDB" id="5975654at2759"/>
<dbReference type="PROSITE" id="PS50158">
    <property type="entry name" value="ZF_CCHC"/>
    <property type="match status" value="1"/>
</dbReference>
<organism evidence="4 5">
    <name type="scientific">Strongylocentrotus purpuratus</name>
    <name type="common">Purple sea urchin</name>
    <dbReference type="NCBI Taxonomy" id="7668"/>
    <lineage>
        <taxon>Eukaryota</taxon>
        <taxon>Metazoa</taxon>
        <taxon>Echinodermata</taxon>
        <taxon>Eleutherozoa</taxon>
        <taxon>Echinozoa</taxon>
        <taxon>Echinoidea</taxon>
        <taxon>Euechinoidea</taxon>
        <taxon>Echinacea</taxon>
        <taxon>Camarodonta</taxon>
        <taxon>Echinidea</taxon>
        <taxon>Strongylocentrotidae</taxon>
        <taxon>Strongylocentrotus</taxon>
    </lineage>
</organism>
<dbReference type="SUPFAM" id="SSF57756">
    <property type="entry name" value="Retrovirus zinc finger-like domains"/>
    <property type="match status" value="1"/>
</dbReference>
<dbReference type="OMA" id="GEANHIR"/>
<name>A0A7M7NAU1_STRPU</name>
<evidence type="ECO:0000259" key="3">
    <source>
        <dbReference type="PROSITE" id="PS50158"/>
    </source>
</evidence>
<dbReference type="GeneID" id="115920581"/>
<evidence type="ECO:0000256" key="1">
    <source>
        <dbReference type="PROSITE-ProRule" id="PRU00047"/>
    </source>
</evidence>
<feature type="domain" description="CCHC-type" evidence="3">
    <location>
        <begin position="163"/>
        <end position="176"/>
    </location>
</feature>
<dbReference type="InterPro" id="IPR036875">
    <property type="entry name" value="Znf_CCHC_sf"/>
</dbReference>
<dbReference type="Proteomes" id="UP000007110">
    <property type="component" value="Unassembled WGS sequence"/>
</dbReference>
<dbReference type="KEGG" id="spu:115920581"/>
<protein>
    <recommendedName>
        <fullName evidence="3">CCHC-type domain-containing protein</fullName>
    </recommendedName>
</protein>